<dbReference type="EMBL" id="JAJFAZ020000004">
    <property type="protein sequence ID" value="KAI5332978.1"/>
    <property type="molecule type" value="Genomic_DNA"/>
</dbReference>
<gene>
    <name evidence="2" type="ORF">L3X38_023107</name>
</gene>
<feature type="region of interest" description="Disordered" evidence="1">
    <location>
        <begin position="1"/>
        <end position="42"/>
    </location>
</feature>
<evidence type="ECO:0000313" key="2">
    <source>
        <dbReference type="EMBL" id="KAI5332978.1"/>
    </source>
</evidence>
<protein>
    <submittedName>
        <fullName evidence="2">Uncharacterized protein</fullName>
    </submittedName>
</protein>
<reference evidence="2 3" key="1">
    <citation type="journal article" date="2022" name="G3 (Bethesda)">
        <title>Whole-genome sequence and methylome profiling of the almond [Prunus dulcis (Mill.) D.A. Webb] cultivar 'Nonpareil'.</title>
        <authorList>
            <person name="D'Amico-Willman K.M."/>
            <person name="Ouma W.Z."/>
            <person name="Meulia T."/>
            <person name="Sideli G.M."/>
            <person name="Gradziel T.M."/>
            <person name="Fresnedo-Ramirez J."/>
        </authorList>
    </citation>
    <scope>NUCLEOTIDE SEQUENCE [LARGE SCALE GENOMIC DNA]</scope>
    <source>
        <strain evidence="2">Clone GOH B32 T37-40</strain>
    </source>
</reference>
<keyword evidence="3" id="KW-1185">Reference proteome</keyword>
<organism evidence="2 3">
    <name type="scientific">Prunus dulcis</name>
    <name type="common">Almond</name>
    <name type="synonym">Amygdalus dulcis</name>
    <dbReference type="NCBI Taxonomy" id="3755"/>
    <lineage>
        <taxon>Eukaryota</taxon>
        <taxon>Viridiplantae</taxon>
        <taxon>Streptophyta</taxon>
        <taxon>Embryophyta</taxon>
        <taxon>Tracheophyta</taxon>
        <taxon>Spermatophyta</taxon>
        <taxon>Magnoliopsida</taxon>
        <taxon>eudicotyledons</taxon>
        <taxon>Gunneridae</taxon>
        <taxon>Pentapetalae</taxon>
        <taxon>rosids</taxon>
        <taxon>fabids</taxon>
        <taxon>Rosales</taxon>
        <taxon>Rosaceae</taxon>
        <taxon>Amygdaloideae</taxon>
        <taxon>Amygdaleae</taxon>
        <taxon>Prunus</taxon>
    </lineage>
</organism>
<dbReference type="AlphaFoldDB" id="A0AAD4Z5T7"/>
<evidence type="ECO:0000256" key="1">
    <source>
        <dbReference type="SAM" id="MobiDB-lite"/>
    </source>
</evidence>
<evidence type="ECO:0000313" key="3">
    <source>
        <dbReference type="Proteomes" id="UP001054821"/>
    </source>
</evidence>
<comment type="caution">
    <text evidence="2">The sequence shown here is derived from an EMBL/GenBank/DDBJ whole genome shotgun (WGS) entry which is preliminary data.</text>
</comment>
<sequence length="99" mass="10830">MDEPKGFSSMKRNPRESAAASPSSHHDSCWSKGGGGGGSQSSDQELALLRAIDAMALSTLSMDKDLGPVWFMGKEAYEWEFNCFPMFGKSRHGKWLPST</sequence>
<name>A0AAD4Z5T7_PRUDU</name>
<proteinExistence type="predicted"/>
<accession>A0AAD4Z5T7</accession>
<dbReference type="Proteomes" id="UP001054821">
    <property type="component" value="Chromosome 4"/>
</dbReference>